<dbReference type="Proteomes" id="UP001163878">
    <property type="component" value="Chromosome"/>
</dbReference>
<name>A0ABY6IGQ8_STRPE</name>
<accession>A0ABY6IGQ8</accession>
<evidence type="ECO:0000313" key="2">
    <source>
        <dbReference type="Proteomes" id="UP001163878"/>
    </source>
</evidence>
<evidence type="ECO:0000313" key="1">
    <source>
        <dbReference type="EMBL" id="UYQ66181.1"/>
    </source>
</evidence>
<keyword evidence="2" id="KW-1185">Reference proteome</keyword>
<protein>
    <submittedName>
        <fullName evidence="1">Uncharacterized protein</fullName>
    </submittedName>
</protein>
<organism evidence="1 2">
    <name type="scientific">Streptomyces peucetius</name>
    <dbReference type="NCBI Taxonomy" id="1950"/>
    <lineage>
        <taxon>Bacteria</taxon>
        <taxon>Bacillati</taxon>
        <taxon>Actinomycetota</taxon>
        <taxon>Actinomycetes</taxon>
        <taxon>Kitasatosporales</taxon>
        <taxon>Streptomycetaceae</taxon>
        <taxon>Streptomyces</taxon>
    </lineage>
</organism>
<dbReference type="EMBL" id="CP107567">
    <property type="protein sequence ID" value="UYQ66181.1"/>
    <property type="molecule type" value="Genomic_DNA"/>
</dbReference>
<gene>
    <name evidence="1" type="ORF">OGH68_35160</name>
</gene>
<dbReference type="RefSeq" id="WP_264249622.1">
    <property type="nucleotide sequence ID" value="NZ_CP107567.1"/>
</dbReference>
<sequence>MDISRHATLLPHDAPDVALSFAAFPTAAVRDPAAVRHPTGDLIRVGELR</sequence>
<proteinExistence type="predicted"/>
<reference evidence="1" key="1">
    <citation type="submission" date="2022-10" db="EMBL/GenBank/DDBJ databases">
        <title>Cytochrome P450 Catalyzes Benzene Ring Formation in the Biosynthesis of Trialkyl-Substituted Aromatic Polyketides.</title>
        <authorList>
            <person name="Zhao E."/>
            <person name="Ge H."/>
        </authorList>
    </citation>
    <scope>NUCLEOTIDE SEQUENCE</scope>
    <source>
        <strain evidence="1">NA0869</strain>
    </source>
</reference>